<evidence type="ECO:0000313" key="3">
    <source>
        <dbReference type="Proteomes" id="UP001151760"/>
    </source>
</evidence>
<dbReference type="InterPro" id="IPR057670">
    <property type="entry name" value="SH3_retrovirus"/>
</dbReference>
<keyword evidence="3" id="KW-1185">Reference proteome</keyword>
<feature type="domain" description="Retroviral polymerase SH3-like" evidence="1">
    <location>
        <begin position="23"/>
        <end position="69"/>
    </location>
</feature>
<dbReference type="EMBL" id="BQNB010016581">
    <property type="protein sequence ID" value="GJT53375.1"/>
    <property type="molecule type" value="Genomic_DNA"/>
</dbReference>
<proteinExistence type="predicted"/>
<reference evidence="2" key="2">
    <citation type="submission" date="2022-01" db="EMBL/GenBank/DDBJ databases">
        <authorList>
            <person name="Yamashiro T."/>
            <person name="Shiraishi A."/>
            <person name="Satake H."/>
            <person name="Nakayama K."/>
        </authorList>
    </citation>
    <scope>NUCLEOTIDE SEQUENCE</scope>
</reference>
<evidence type="ECO:0000313" key="2">
    <source>
        <dbReference type="EMBL" id="GJT53375.1"/>
    </source>
</evidence>
<accession>A0ABQ5ER36</accession>
<name>A0ABQ5ER36_9ASTR</name>
<evidence type="ECO:0000259" key="1">
    <source>
        <dbReference type="Pfam" id="PF25597"/>
    </source>
</evidence>
<dbReference type="Proteomes" id="UP001151760">
    <property type="component" value="Unassembled WGS sequence"/>
</dbReference>
<sequence length="135" mass="15493">MVQNPLINFGEKLLTLPVTLKIDHLGKFDEKANDGFFLGYSLVAKAFRVFNIRRHEIKESYHVTFNEADEVITQISIEGDEINFNENMSFPDDEFLVPRINPSQRISNDDYLLYVPAFDPLSTNNITIPDTSHNS</sequence>
<reference evidence="2" key="1">
    <citation type="journal article" date="2022" name="Int. J. Mol. Sci.">
        <title>Draft Genome of Tanacetum Coccineum: Genomic Comparison of Closely Related Tanacetum-Family Plants.</title>
        <authorList>
            <person name="Yamashiro T."/>
            <person name="Shiraishi A."/>
            <person name="Nakayama K."/>
            <person name="Satake H."/>
        </authorList>
    </citation>
    <scope>NUCLEOTIDE SEQUENCE</scope>
</reference>
<gene>
    <name evidence="2" type="ORF">Tco_0988429</name>
</gene>
<comment type="caution">
    <text evidence="2">The sequence shown here is derived from an EMBL/GenBank/DDBJ whole genome shotgun (WGS) entry which is preliminary data.</text>
</comment>
<organism evidence="2 3">
    <name type="scientific">Tanacetum coccineum</name>
    <dbReference type="NCBI Taxonomy" id="301880"/>
    <lineage>
        <taxon>Eukaryota</taxon>
        <taxon>Viridiplantae</taxon>
        <taxon>Streptophyta</taxon>
        <taxon>Embryophyta</taxon>
        <taxon>Tracheophyta</taxon>
        <taxon>Spermatophyta</taxon>
        <taxon>Magnoliopsida</taxon>
        <taxon>eudicotyledons</taxon>
        <taxon>Gunneridae</taxon>
        <taxon>Pentapetalae</taxon>
        <taxon>asterids</taxon>
        <taxon>campanulids</taxon>
        <taxon>Asterales</taxon>
        <taxon>Asteraceae</taxon>
        <taxon>Asteroideae</taxon>
        <taxon>Anthemideae</taxon>
        <taxon>Anthemidinae</taxon>
        <taxon>Tanacetum</taxon>
    </lineage>
</organism>
<protein>
    <recommendedName>
        <fullName evidence="1">Retroviral polymerase SH3-like domain-containing protein</fullName>
    </recommendedName>
</protein>
<dbReference type="Pfam" id="PF25597">
    <property type="entry name" value="SH3_retrovirus"/>
    <property type="match status" value="1"/>
</dbReference>